<evidence type="ECO:0000256" key="1">
    <source>
        <dbReference type="ARBA" id="ARBA00000185"/>
    </source>
</evidence>
<dbReference type="GO" id="GO:0034335">
    <property type="term" value="F:DNA negative supercoiling activity"/>
    <property type="evidence" value="ECO:0007669"/>
    <property type="project" value="UniProtKB-ARBA"/>
</dbReference>
<evidence type="ECO:0000256" key="2">
    <source>
        <dbReference type="ARBA" id="ARBA00008263"/>
    </source>
</evidence>
<dbReference type="InterPro" id="IPR006691">
    <property type="entry name" value="GyrA/parC_rep"/>
</dbReference>
<comment type="similarity">
    <text evidence="2">Belongs to the type II topoisomerase GyrA/ParC subunit family.</text>
</comment>
<dbReference type="GO" id="GO:0006265">
    <property type="term" value="P:DNA topological change"/>
    <property type="evidence" value="ECO:0007669"/>
    <property type="project" value="UniProtKB-UniRule"/>
</dbReference>
<keyword evidence="8" id="KW-0175">Coiled coil</keyword>
<dbReference type="GO" id="GO:0005737">
    <property type="term" value="C:cytoplasm"/>
    <property type="evidence" value="ECO:0007669"/>
    <property type="project" value="TreeGrafter"/>
</dbReference>
<dbReference type="SMART" id="SM00434">
    <property type="entry name" value="TOP4c"/>
    <property type="match status" value="1"/>
</dbReference>
<evidence type="ECO:0000256" key="8">
    <source>
        <dbReference type="SAM" id="Coils"/>
    </source>
</evidence>
<dbReference type="InterPro" id="IPR035516">
    <property type="entry name" value="Gyrase/topoIV_suA_C"/>
</dbReference>
<feature type="coiled-coil region" evidence="8">
    <location>
        <begin position="360"/>
        <end position="387"/>
    </location>
</feature>
<dbReference type="InterPro" id="IPR013758">
    <property type="entry name" value="Topo_IIA_A/C_ab"/>
</dbReference>
<dbReference type="Gene3D" id="2.120.10.90">
    <property type="entry name" value="DNA gyrase/topoisomerase IV, subunit A, C-terminal"/>
    <property type="match status" value="1"/>
</dbReference>
<dbReference type="Proteomes" id="UP000255234">
    <property type="component" value="Unassembled WGS sequence"/>
</dbReference>
<dbReference type="InterPro" id="IPR013760">
    <property type="entry name" value="Topo_IIA-like_dom_sf"/>
</dbReference>
<dbReference type="GO" id="GO:0003677">
    <property type="term" value="F:DNA binding"/>
    <property type="evidence" value="ECO:0007669"/>
    <property type="project" value="UniProtKB-UniRule"/>
</dbReference>
<comment type="catalytic activity">
    <reaction evidence="1 7">
        <text>ATP-dependent breakage, passage and rejoining of double-stranded DNA.</text>
        <dbReference type="EC" id="5.6.2.2"/>
    </reaction>
</comment>
<dbReference type="InterPro" id="IPR002205">
    <property type="entry name" value="Topo_IIA_dom_A"/>
</dbReference>
<reference evidence="10 11" key="1">
    <citation type="submission" date="2018-06" db="EMBL/GenBank/DDBJ databases">
        <authorList>
            <consortium name="Pathogen Informatics"/>
            <person name="Doyle S."/>
        </authorList>
    </citation>
    <scope>NUCLEOTIDE SEQUENCE [LARGE SCALE GENOMIC DNA]</scope>
    <source>
        <strain evidence="10 11">NCTC10571</strain>
    </source>
</reference>
<name>A0A378NU11_9FIRM</name>
<gene>
    <name evidence="10" type="primary">gyrA_2</name>
    <name evidence="10" type="ORF">NCTC10571_01301</name>
</gene>
<keyword evidence="4 7" id="KW-0799">Topoisomerase</keyword>
<keyword evidence="6 7" id="KW-0413">Isomerase</keyword>
<dbReference type="SUPFAM" id="SSF101904">
    <property type="entry name" value="GyrA/ParC C-terminal domain-like"/>
    <property type="match status" value="1"/>
</dbReference>
<feature type="active site" description="O-(5'-phospho-DNA)-tyrosine intermediate" evidence="7">
    <location>
        <position position="47"/>
    </location>
</feature>
<evidence type="ECO:0000256" key="3">
    <source>
        <dbReference type="ARBA" id="ARBA00012895"/>
    </source>
</evidence>
<dbReference type="InterPro" id="IPR050220">
    <property type="entry name" value="Type_II_DNA_Topoisomerases"/>
</dbReference>
<evidence type="ECO:0000259" key="9">
    <source>
        <dbReference type="PROSITE" id="PS52040"/>
    </source>
</evidence>
<dbReference type="Gene3D" id="1.10.268.10">
    <property type="entry name" value="Topoisomerase, domain 3"/>
    <property type="match status" value="1"/>
</dbReference>
<dbReference type="PROSITE" id="PS52040">
    <property type="entry name" value="TOPO_IIA"/>
    <property type="match status" value="1"/>
</dbReference>
<accession>A0A378NU11</accession>
<dbReference type="Gene3D" id="3.90.199.10">
    <property type="entry name" value="Topoisomerase II, domain 5"/>
    <property type="match status" value="1"/>
</dbReference>
<dbReference type="EMBL" id="UGPP01000001">
    <property type="protein sequence ID" value="STY71149.1"/>
    <property type="molecule type" value="Genomic_DNA"/>
</dbReference>
<evidence type="ECO:0000256" key="4">
    <source>
        <dbReference type="ARBA" id="ARBA00023029"/>
    </source>
</evidence>
<sequence length="742" mass="83286">MDNNNSDQSVYDALVNMAQFFTKRYPLVNGHGNMGSIDGDGAAAMRYTEAKLSSIGELLLKDINKDTVDYISNYDESEEEPSVLPGLFPQLLCNGSTGIAVGMACSFAPHFASDVYKACDKIIEDCINNKETDIDSLIDIIKAPDFPTGGIIVNPTEVRKAYKTGKGKVVIRSKYIIETNKDKNNIVFTEIPYKVNKSNLVIQIDNLRKTKLPSIKEVRDESDKDGIRIVVELKKGTNVEWILQNLFKDTMAESSFSINHTAIIDGKPHENIDLKTLIESFVLHSINIIERKCNYDLIKSTNRKNIVDGILIALSNIDRIIDIIRTEDDDKNIINIFNEEFGLNEIQTKNIINTKLGVLKKASIEKLEIEQEELNNTMNKLNDILNNKILLLIETQKSLKEISSIFDKDERKTTIQKVDTNNTVTERELVKDENVVITLTNNGIIKSVKETDYNVQKRNGTGTNTLTKVEDKIQYVMNLSTKDDILLFTNTGYCYILPAYSIPISKKNLQGKYLNNYIDLEEKTKILNVIASTKNDRNKHIILVTKKGLLKLMTADTIKTKRDRLKVITLNDDDEIASVLFIDKTNQISLFTSKGYSITININDIRPIGRTGMGVKGIRLKEDDYVVSAAIYDKDKTFLISSKNGMIKRCYFHELRAQNRGGSGVSVCKLNTNDNVASVVSLLDNNDILLTTQEGKTIRIKSDSVPIFGKQAKGVKGIKLSSTDSVISINLLEKDIGENVYE</sequence>
<dbReference type="GO" id="GO:0005524">
    <property type="term" value="F:ATP binding"/>
    <property type="evidence" value="ECO:0007669"/>
    <property type="project" value="InterPro"/>
</dbReference>
<dbReference type="PANTHER" id="PTHR43493">
    <property type="entry name" value="DNA GYRASE/TOPOISOMERASE SUBUNIT A"/>
    <property type="match status" value="1"/>
</dbReference>
<dbReference type="AlphaFoldDB" id="A0A378NU11"/>
<evidence type="ECO:0000313" key="11">
    <source>
        <dbReference type="Proteomes" id="UP000255234"/>
    </source>
</evidence>
<evidence type="ECO:0000256" key="5">
    <source>
        <dbReference type="ARBA" id="ARBA00023125"/>
    </source>
</evidence>
<dbReference type="FunFam" id="3.30.1360.40:FF:000002">
    <property type="entry name" value="DNA gyrase subunit A"/>
    <property type="match status" value="1"/>
</dbReference>
<dbReference type="Gene3D" id="3.30.1360.40">
    <property type="match status" value="1"/>
</dbReference>
<protein>
    <recommendedName>
        <fullName evidence="3">DNA topoisomerase (ATP-hydrolyzing)</fullName>
        <ecNumber evidence="3">5.6.2.2</ecNumber>
    </recommendedName>
</protein>
<keyword evidence="5 7" id="KW-0238">DNA-binding</keyword>
<feature type="domain" description="Topo IIA-type catalytic" evidence="9">
    <location>
        <begin position="1"/>
        <end position="429"/>
    </location>
</feature>
<dbReference type="InterPro" id="IPR013757">
    <property type="entry name" value="Topo_IIA_A_a_sf"/>
</dbReference>
<dbReference type="SUPFAM" id="SSF56719">
    <property type="entry name" value="Type II DNA topoisomerase"/>
    <property type="match status" value="1"/>
</dbReference>
<dbReference type="Pfam" id="PF03989">
    <property type="entry name" value="DNA_gyraseA_C"/>
    <property type="match status" value="6"/>
</dbReference>
<dbReference type="RefSeq" id="WP_115151521.1">
    <property type="nucleotide sequence ID" value="NZ_UGPP01000001.1"/>
</dbReference>
<dbReference type="PANTHER" id="PTHR43493:SF9">
    <property type="entry name" value="DNA TOPOISOMERASE 4 SUBUNIT A"/>
    <property type="match status" value="1"/>
</dbReference>
<proteinExistence type="inferred from homology"/>
<evidence type="ECO:0000313" key="10">
    <source>
        <dbReference type="EMBL" id="STY71149.1"/>
    </source>
</evidence>
<organism evidence="10 11">
    <name type="scientific">Megamonas hypermegale</name>
    <dbReference type="NCBI Taxonomy" id="158847"/>
    <lineage>
        <taxon>Bacteria</taxon>
        <taxon>Bacillati</taxon>
        <taxon>Bacillota</taxon>
        <taxon>Negativicutes</taxon>
        <taxon>Selenomonadales</taxon>
        <taxon>Selenomonadaceae</taxon>
        <taxon>Megamonas</taxon>
    </lineage>
</organism>
<dbReference type="GO" id="GO:0009330">
    <property type="term" value="C:DNA topoisomerase type II (double strand cut, ATP-hydrolyzing) complex"/>
    <property type="evidence" value="ECO:0007669"/>
    <property type="project" value="TreeGrafter"/>
</dbReference>
<evidence type="ECO:0000256" key="7">
    <source>
        <dbReference type="PROSITE-ProRule" id="PRU01384"/>
    </source>
</evidence>
<dbReference type="Pfam" id="PF00521">
    <property type="entry name" value="DNA_topoisoIV"/>
    <property type="match status" value="1"/>
</dbReference>
<dbReference type="EC" id="5.6.2.2" evidence="3"/>
<evidence type="ECO:0000256" key="6">
    <source>
        <dbReference type="ARBA" id="ARBA00023235"/>
    </source>
</evidence>